<feature type="transmembrane region" description="Helical" evidence="1">
    <location>
        <begin position="85"/>
        <end position="107"/>
    </location>
</feature>
<keyword evidence="1" id="KW-0812">Transmembrane</keyword>
<dbReference type="RefSeq" id="WP_324668962.1">
    <property type="nucleotide sequence ID" value="NZ_CP141614.1"/>
</dbReference>
<proteinExistence type="predicted"/>
<evidence type="ECO:0000313" key="2">
    <source>
        <dbReference type="EMBL" id="WRP14608.1"/>
    </source>
</evidence>
<name>A0ABZ1BQ71_9FIRM</name>
<reference evidence="3" key="1">
    <citation type="submission" date="2023-12" db="EMBL/GenBank/DDBJ databases">
        <title>Novel isolates from deep terrestrial aquifers shed light on the physiology and ecology of the class Limnochordia.</title>
        <authorList>
            <person name="Karnachuk O.V."/>
            <person name="Lukina A.P."/>
            <person name="Avakyan M.R."/>
            <person name="Kadnikov V."/>
            <person name="Begmatov S."/>
            <person name="Beletsky A.V."/>
            <person name="Mardanov A.V."/>
            <person name="Ravin N.V."/>
        </authorList>
    </citation>
    <scope>NUCLEOTIDE SEQUENCE [LARGE SCALE GENOMIC DNA]</scope>
    <source>
        <strain evidence="3">LN</strain>
    </source>
</reference>
<evidence type="ECO:0000313" key="3">
    <source>
        <dbReference type="Proteomes" id="UP001333102"/>
    </source>
</evidence>
<feature type="transmembrane region" description="Helical" evidence="1">
    <location>
        <begin position="7"/>
        <end position="24"/>
    </location>
</feature>
<organism evidence="2 3">
    <name type="scientific">Geochorda subterranea</name>
    <dbReference type="NCBI Taxonomy" id="3109564"/>
    <lineage>
        <taxon>Bacteria</taxon>
        <taxon>Bacillati</taxon>
        <taxon>Bacillota</taxon>
        <taxon>Limnochordia</taxon>
        <taxon>Limnochordales</taxon>
        <taxon>Geochordaceae</taxon>
        <taxon>Geochorda</taxon>
    </lineage>
</organism>
<keyword evidence="1" id="KW-1133">Transmembrane helix</keyword>
<dbReference type="Proteomes" id="UP001333102">
    <property type="component" value="Chromosome"/>
</dbReference>
<feature type="transmembrane region" description="Helical" evidence="1">
    <location>
        <begin position="36"/>
        <end position="56"/>
    </location>
</feature>
<gene>
    <name evidence="2" type="ORF">VLY81_00100</name>
</gene>
<evidence type="ECO:0000256" key="1">
    <source>
        <dbReference type="SAM" id="Phobius"/>
    </source>
</evidence>
<accession>A0ABZ1BQ71</accession>
<dbReference type="EMBL" id="CP141614">
    <property type="protein sequence ID" value="WRP14608.1"/>
    <property type="molecule type" value="Genomic_DNA"/>
</dbReference>
<sequence>MRRPVRPVVPVLVSVAALAVVWYFRTWLHAPVLWLYATPAVLQALVVWALVHALLLRRWEPLTRVRAVHWKDQTGASRTGHWRGLWWVSVPVGATLVVLLPLVSLWLRHAELGRITDYQPIDRLPESASQIRVMPVEVALRLARDSLQTPQYALGRQALAPVDGRLSWQFLLVPSAAVIKWLLPAGGVAVVDATTQEKNTRLLQRPLRPAEGIHLTDNLWWQAYRRRYFVTGEKPYYLVAPDGGIWTVAPAIGWRYRWRWGLAYTVPYFAGAFVASPEGDVAFLEPEALAAHPVVGGTRVFPERLARWLAEAYGFRRGIVNALFIHHDQVKVTDVERGEDGPVNRQPFLMATREGLVWFISAEPYGQSRGVFKVFLVDASTGEVRVLHLPPDQTLTGPTRAIDYVRRANPVVDWSRFEIIEPLPFVRDGVLYWKVVVMPQDAAGIAYQAFVDTRTNHVYAVESDEEVARFLAAGPAGPSAGGVAPVLAGAPRMMAGAATDGPGVPDGAEIGQLLQEIRERLDRLERLLQTVEPSLPSEPSP</sequence>
<keyword evidence="3" id="KW-1185">Reference proteome</keyword>
<keyword evidence="1" id="KW-0472">Membrane</keyword>
<protein>
    <submittedName>
        <fullName evidence="2">Uncharacterized protein</fullName>
    </submittedName>
</protein>